<reference evidence="9 10" key="1">
    <citation type="submission" date="2017-07" db="EMBL/GenBank/DDBJ databases">
        <authorList>
            <person name="Sun Z.S."/>
            <person name="Albrecht U."/>
            <person name="Echele G."/>
            <person name="Lee C.C."/>
        </authorList>
    </citation>
    <scope>NUCLEOTIDE SEQUENCE [LARGE SCALE GENOMIC DNA]</scope>
    <source>
        <strain evidence="9 10">CGMCC 1.12710</strain>
    </source>
</reference>
<organism evidence="9 10">
    <name type="scientific">Amphiplicatus metriothermophilus</name>
    <dbReference type="NCBI Taxonomy" id="1519374"/>
    <lineage>
        <taxon>Bacteria</taxon>
        <taxon>Pseudomonadati</taxon>
        <taxon>Pseudomonadota</taxon>
        <taxon>Alphaproteobacteria</taxon>
        <taxon>Parvularculales</taxon>
        <taxon>Parvularculaceae</taxon>
        <taxon>Amphiplicatus</taxon>
    </lineage>
</organism>
<dbReference type="Pfam" id="PF00512">
    <property type="entry name" value="HisKA"/>
    <property type="match status" value="1"/>
</dbReference>
<dbReference type="InterPro" id="IPR036097">
    <property type="entry name" value="HisK_dim/P_sf"/>
</dbReference>
<keyword evidence="4 9" id="KW-0418">Kinase</keyword>
<dbReference type="RefSeq" id="WP_089412492.1">
    <property type="nucleotide sequence ID" value="NZ_FZQA01000004.1"/>
</dbReference>
<dbReference type="PROSITE" id="PS50110">
    <property type="entry name" value="RESPONSE_REGULATORY"/>
    <property type="match status" value="1"/>
</dbReference>
<evidence type="ECO:0000256" key="6">
    <source>
        <dbReference type="SAM" id="MobiDB-lite"/>
    </source>
</evidence>
<evidence type="ECO:0000313" key="9">
    <source>
        <dbReference type="EMBL" id="SNT74116.1"/>
    </source>
</evidence>
<dbReference type="Gene3D" id="3.40.50.2300">
    <property type="match status" value="1"/>
</dbReference>
<dbReference type="InterPro" id="IPR003661">
    <property type="entry name" value="HisK_dim/P_dom"/>
</dbReference>
<dbReference type="Proteomes" id="UP000198346">
    <property type="component" value="Unassembled WGS sequence"/>
</dbReference>
<dbReference type="GO" id="GO:0000155">
    <property type="term" value="F:phosphorelay sensor kinase activity"/>
    <property type="evidence" value="ECO:0007669"/>
    <property type="project" value="InterPro"/>
</dbReference>
<evidence type="ECO:0000259" key="8">
    <source>
        <dbReference type="PROSITE" id="PS50110"/>
    </source>
</evidence>
<dbReference type="SUPFAM" id="SSF55781">
    <property type="entry name" value="GAF domain-like"/>
    <property type="match status" value="1"/>
</dbReference>
<evidence type="ECO:0000313" key="10">
    <source>
        <dbReference type="Proteomes" id="UP000198346"/>
    </source>
</evidence>
<dbReference type="SUPFAM" id="SSF52172">
    <property type="entry name" value="CheY-like"/>
    <property type="match status" value="1"/>
</dbReference>
<dbReference type="CDD" id="cd00082">
    <property type="entry name" value="HisKA"/>
    <property type="match status" value="1"/>
</dbReference>
<dbReference type="OrthoDB" id="315417at2"/>
<dbReference type="InterPro" id="IPR011006">
    <property type="entry name" value="CheY-like_superfamily"/>
</dbReference>
<feature type="region of interest" description="Disordered" evidence="6">
    <location>
        <begin position="614"/>
        <end position="638"/>
    </location>
</feature>
<dbReference type="InterPro" id="IPR005467">
    <property type="entry name" value="His_kinase_dom"/>
</dbReference>
<dbReference type="PANTHER" id="PTHR43102:SF2">
    <property type="entry name" value="GAF DOMAIN-CONTAINING PROTEIN"/>
    <property type="match status" value="1"/>
</dbReference>
<dbReference type="EC" id="2.7.13.3" evidence="2"/>
<dbReference type="SMART" id="SM00448">
    <property type="entry name" value="REC"/>
    <property type="match status" value="1"/>
</dbReference>
<dbReference type="CDD" id="cd17546">
    <property type="entry name" value="REC_hyHK_CKI1_RcsC-like"/>
    <property type="match status" value="1"/>
</dbReference>
<evidence type="ECO:0000256" key="3">
    <source>
        <dbReference type="ARBA" id="ARBA00022679"/>
    </source>
</evidence>
<feature type="compositionally biased region" description="Basic and acidic residues" evidence="6">
    <location>
        <begin position="627"/>
        <end position="636"/>
    </location>
</feature>
<accession>A0A239PVZ0</accession>
<evidence type="ECO:0000256" key="5">
    <source>
        <dbReference type="PROSITE-ProRule" id="PRU00169"/>
    </source>
</evidence>
<dbReference type="InterPro" id="IPR001789">
    <property type="entry name" value="Sig_transdc_resp-reg_receiver"/>
</dbReference>
<name>A0A239PVZ0_9PROT</name>
<evidence type="ECO:0000256" key="1">
    <source>
        <dbReference type="ARBA" id="ARBA00000085"/>
    </source>
</evidence>
<dbReference type="Gene3D" id="3.30.450.40">
    <property type="match status" value="1"/>
</dbReference>
<comment type="catalytic activity">
    <reaction evidence="1">
        <text>ATP + protein L-histidine = ADP + protein N-phospho-L-histidine.</text>
        <dbReference type="EC" id="2.7.13.3"/>
    </reaction>
</comment>
<evidence type="ECO:0000259" key="7">
    <source>
        <dbReference type="PROSITE" id="PS50109"/>
    </source>
</evidence>
<dbReference type="PANTHER" id="PTHR43102">
    <property type="entry name" value="SLR1143 PROTEIN"/>
    <property type="match status" value="1"/>
</dbReference>
<dbReference type="SMART" id="SM00065">
    <property type="entry name" value="GAF"/>
    <property type="match status" value="1"/>
</dbReference>
<feature type="domain" description="Response regulatory" evidence="8">
    <location>
        <begin position="412"/>
        <end position="524"/>
    </location>
</feature>
<dbReference type="SMART" id="SM00388">
    <property type="entry name" value="HisKA"/>
    <property type="match status" value="1"/>
</dbReference>
<feature type="modified residue" description="4-aspartylphosphate" evidence="5">
    <location>
        <position position="461"/>
    </location>
</feature>
<feature type="compositionally biased region" description="Basic and acidic residues" evidence="6">
    <location>
        <begin position="551"/>
        <end position="562"/>
    </location>
</feature>
<dbReference type="SUPFAM" id="SSF47384">
    <property type="entry name" value="Homodimeric domain of signal transducing histidine kinase"/>
    <property type="match status" value="1"/>
</dbReference>
<dbReference type="InterPro" id="IPR003018">
    <property type="entry name" value="GAF"/>
</dbReference>
<sequence length="669" mass="73134">MSNPGQPRSAGAAAPFAEAARLDALRALDILDTPPEEAFDRIAALAADIFRAPIALVSFVDADRQWFKAAVGADFRQTPREHAFCVHTIGGADVFVIEDACADARFRDNPLVVGAPGVRFYAGAPILDENGTKLGALCVLDRVPRSFSADKRRRLAALAECVASELKLRAARTREAAARALAEDALEARRRLVSTLSHEMRTPLNSILGYQRLLRETALSPEQRSYLDQLATSGRALLGYVCQLIESADMRSAGLVVAERPFALAEVVQEALETVEGALEERGSTVAVDMPAPFLEATTDPDILRRALSYVIASVAALGRADDIRLDIAADAARGLLELRTSFVLAKKTAGERVRKPARPASGLRVARRLLAALGGRLVASRAPCGRLAIDMAIPCRLEQPRARAAAPERLKVLVADDVPANLKLLEVYLRRMGHDPILAQDGQEAVDLAMREPVDVVLMDLQMPRLDGVEATRRILAARADDAPRHYRRQRQRLDRRAPALRVERILRFLAEARVASRRRRLSRTRHAPARDGRRGRQRFATGTQVCSMKEGRENPRRDRAGAGGGPSPPARARADIVLYEEPGEILVVLEDEPAESTPPAIELDAIDVEWTEADSPEGEPPYLEARGRGEDMQRDGASFDCAPSLIRTLDEAIRRPACAAARYSRKV</sequence>
<dbReference type="Gene3D" id="1.10.287.130">
    <property type="match status" value="1"/>
</dbReference>
<feature type="region of interest" description="Disordered" evidence="6">
    <location>
        <begin position="521"/>
        <end position="573"/>
    </location>
</feature>
<keyword evidence="3" id="KW-0808">Transferase</keyword>
<keyword evidence="10" id="KW-1185">Reference proteome</keyword>
<dbReference type="Pfam" id="PF01590">
    <property type="entry name" value="GAF"/>
    <property type="match status" value="1"/>
</dbReference>
<feature type="domain" description="Histidine kinase" evidence="7">
    <location>
        <begin position="195"/>
        <end position="398"/>
    </location>
</feature>
<gene>
    <name evidence="9" type="ORF">SAMN06297382_2022</name>
</gene>
<dbReference type="AlphaFoldDB" id="A0A239PVZ0"/>
<dbReference type="InterPro" id="IPR029016">
    <property type="entry name" value="GAF-like_dom_sf"/>
</dbReference>
<keyword evidence="5" id="KW-0597">Phosphoprotein</keyword>
<dbReference type="Pfam" id="PF00072">
    <property type="entry name" value="Response_reg"/>
    <property type="match status" value="1"/>
</dbReference>
<evidence type="ECO:0000256" key="2">
    <source>
        <dbReference type="ARBA" id="ARBA00012438"/>
    </source>
</evidence>
<evidence type="ECO:0000256" key="4">
    <source>
        <dbReference type="ARBA" id="ARBA00022777"/>
    </source>
</evidence>
<protein>
    <recommendedName>
        <fullName evidence="2">histidine kinase</fullName>
        <ecNumber evidence="2">2.7.13.3</ecNumber>
    </recommendedName>
</protein>
<proteinExistence type="predicted"/>
<dbReference type="EMBL" id="FZQA01000004">
    <property type="protein sequence ID" value="SNT74116.1"/>
    <property type="molecule type" value="Genomic_DNA"/>
</dbReference>
<dbReference type="PROSITE" id="PS50109">
    <property type="entry name" value="HIS_KIN"/>
    <property type="match status" value="1"/>
</dbReference>